<reference evidence="5 6" key="1">
    <citation type="submission" date="2017-04" db="EMBL/GenBank/DDBJ databases">
        <authorList>
            <person name="Afonso C.L."/>
            <person name="Miller P.J."/>
            <person name="Scott M.A."/>
            <person name="Spackman E."/>
            <person name="Goraichik I."/>
            <person name="Dimitrov K.M."/>
            <person name="Suarez D.L."/>
            <person name="Swayne D.E."/>
        </authorList>
    </citation>
    <scope>NUCLEOTIDE SEQUENCE [LARGE SCALE GENOMIC DNA]</scope>
    <source>
        <strain evidence="6">XA(T)</strain>
    </source>
</reference>
<dbReference type="InterPro" id="IPR014550">
    <property type="entry name" value="UCP028704_OpgC"/>
</dbReference>
<dbReference type="PANTHER" id="PTHR40079">
    <property type="entry name" value="MANNAN ENDO-1,4-BETA-MANNOSIDASE E-RELATED"/>
    <property type="match status" value="1"/>
</dbReference>
<sequence length="833" mass="89070">MPSAASRPRSRLFLGAALAAIGFVVLGPLPAATASAIVSPSTSVRSAGDDELIPDRGARLGSVLDWAGDSVADQSDRLGSPSSLYEHDITLPMGDDSASYLAQFFQQTAAAGAAAIVTVNPAVPLDRIDGPTAEAFAEDLAAIARPEGAELLIRFAPDMNAPWVAWGQQPAAYRAAFGQVAAAMRDTLPSARMVWSPAAGTDYPFAAGRAAEGAIAEADTTGDGRLDSADDPYGPYAPDPTEVDWVGLSVFHDDTGGGPAVNTVPPDDELLTALTGGGRPDLDFYGRFAEEDAHPMLIETAAFFSPSAAGPSELEIKQAWWRQVLEAVDSGDLDRLAAVVWRDTTTTRGVVGESVIDWSISLDPAIRAAFLADAADSELTWGPVRAPSESDGDAPSAREGAVALGGVLGWLVVALVLAAVVALFVIAVLRRGRSGLAYTGPPNRDQRIDLLRGVAIVFVVINHIGLVSLFQDVTQEAVGVVSGAELFVLLSGAVLGLVYRPKLVSGGIGEVVLRTAGRSRKLYVTALVVVLLVFFVTRLPFVDGTTVTTFTDQGTGAAGSGAAGRVYDLYSGADRLLQYPVDPQAVIDVLLLRVGPWQFNVMGLYVVLLLISPLVLWALSRRWWAPVLAVSVGLYVVGMLTRQRLLPSQFEDSFPLLVWQLLFVVGLTAGFHRREILEWFRSRAGLVVLGVVVIAATLFMLFSWNNPYTVSPLDARLALMPDNVFRTFYEQGFLRTYLAPGRLLNVLVLVVALYALLSAYWRPVNAVVGWFFIPLGQATLYVFVMHVFFALIAANVPVLASGGVWIDTLANAVILALLWVMVRTRFLFRIVPR</sequence>
<proteinExistence type="inferred from homology"/>
<evidence type="ECO:0000256" key="4">
    <source>
        <dbReference type="PROSITE-ProRule" id="PRU01100"/>
    </source>
</evidence>
<evidence type="ECO:0000256" key="3">
    <source>
        <dbReference type="ARBA" id="ARBA00023295"/>
    </source>
</evidence>
<dbReference type="PROSITE" id="PS51764">
    <property type="entry name" value="GH26"/>
    <property type="match status" value="1"/>
</dbReference>
<comment type="similarity">
    <text evidence="1 4">Belongs to the glycosyl hydrolase 26 family.</text>
</comment>
<dbReference type="Gene3D" id="3.20.20.80">
    <property type="entry name" value="Glycosidases"/>
    <property type="match status" value="1"/>
</dbReference>
<protein>
    <submittedName>
        <fullName evidence="5">Uncharacterized protein</fullName>
    </submittedName>
</protein>
<keyword evidence="2" id="KW-0378">Hydrolase</keyword>
<evidence type="ECO:0000256" key="1">
    <source>
        <dbReference type="ARBA" id="ARBA00007754"/>
    </source>
</evidence>
<dbReference type="InterPro" id="IPR000805">
    <property type="entry name" value="Glyco_hydro_26"/>
</dbReference>
<dbReference type="PANTHER" id="PTHR40079:SF4">
    <property type="entry name" value="GH26 DOMAIN-CONTAINING PROTEIN-RELATED"/>
    <property type="match status" value="1"/>
</dbReference>
<dbReference type="KEGG" id="cphy:B5808_02030"/>
<evidence type="ECO:0000313" key="5">
    <source>
        <dbReference type="EMBL" id="ARJ04137.1"/>
    </source>
</evidence>
<dbReference type="RefSeq" id="WP_085017984.1">
    <property type="nucleotide sequence ID" value="NZ_BMHD01000001.1"/>
</dbReference>
<dbReference type="Pfam" id="PF10129">
    <property type="entry name" value="OpgC_C"/>
    <property type="match status" value="1"/>
</dbReference>
<evidence type="ECO:0000313" key="6">
    <source>
        <dbReference type="Proteomes" id="UP000192775"/>
    </source>
</evidence>
<dbReference type="InterPro" id="IPR017853">
    <property type="entry name" value="GH"/>
</dbReference>
<keyword evidence="6" id="KW-1185">Reference proteome</keyword>
<dbReference type="GO" id="GO:0006080">
    <property type="term" value="P:substituted mannan metabolic process"/>
    <property type="evidence" value="ECO:0007669"/>
    <property type="project" value="InterPro"/>
</dbReference>
<dbReference type="Proteomes" id="UP000192775">
    <property type="component" value="Chromosome"/>
</dbReference>
<dbReference type="AlphaFoldDB" id="A0A1X9LG78"/>
<organism evidence="5 6">
    <name type="scientific">Cnuibacter physcomitrellae</name>
    <dbReference type="NCBI Taxonomy" id="1619308"/>
    <lineage>
        <taxon>Bacteria</taxon>
        <taxon>Bacillati</taxon>
        <taxon>Actinomycetota</taxon>
        <taxon>Actinomycetes</taxon>
        <taxon>Micrococcales</taxon>
        <taxon>Microbacteriaceae</taxon>
        <taxon>Cnuibacter</taxon>
    </lineage>
</organism>
<comment type="caution">
    <text evidence="4">Lacks conserved residue(s) required for the propagation of feature annotation.</text>
</comment>
<dbReference type="InterPro" id="IPR022790">
    <property type="entry name" value="GH26_dom"/>
</dbReference>
<evidence type="ECO:0000256" key="2">
    <source>
        <dbReference type="ARBA" id="ARBA00022801"/>
    </source>
</evidence>
<dbReference type="EMBL" id="CP020715">
    <property type="protein sequence ID" value="ARJ04137.1"/>
    <property type="molecule type" value="Genomic_DNA"/>
</dbReference>
<dbReference type="GO" id="GO:0016985">
    <property type="term" value="F:mannan endo-1,4-beta-mannosidase activity"/>
    <property type="evidence" value="ECO:0007669"/>
    <property type="project" value="InterPro"/>
</dbReference>
<accession>A0A1X9LG78</accession>
<dbReference type="STRING" id="1619308.B5808_02030"/>
<keyword evidence="3" id="KW-0326">Glycosidase</keyword>
<dbReference type="SUPFAM" id="SSF51445">
    <property type="entry name" value="(Trans)glycosidases"/>
    <property type="match status" value="1"/>
</dbReference>
<name>A0A1X9LG78_9MICO</name>
<gene>
    <name evidence="5" type="ORF">B5808_02030</name>
</gene>